<dbReference type="InterPro" id="IPR036259">
    <property type="entry name" value="MFS_trans_sf"/>
</dbReference>
<dbReference type="EMBL" id="CP051140">
    <property type="protein sequence ID" value="QIW97955.1"/>
    <property type="molecule type" value="Genomic_DNA"/>
</dbReference>
<dbReference type="PANTHER" id="PTHR24064">
    <property type="entry name" value="SOLUTE CARRIER FAMILY 22 MEMBER"/>
    <property type="match status" value="1"/>
</dbReference>
<organism evidence="7 8">
    <name type="scientific">Peltaster fructicola</name>
    <dbReference type="NCBI Taxonomy" id="286661"/>
    <lineage>
        <taxon>Eukaryota</taxon>
        <taxon>Fungi</taxon>
        <taxon>Dikarya</taxon>
        <taxon>Ascomycota</taxon>
        <taxon>Pezizomycotina</taxon>
        <taxon>Dothideomycetes</taxon>
        <taxon>Dothideomycetes incertae sedis</taxon>
        <taxon>Peltaster</taxon>
    </lineage>
</organism>
<feature type="transmembrane region" description="Helical" evidence="6">
    <location>
        <begin position="255"/>
        <end position="277"/>
    </location>
</feature>
<protein>
    <recommendedName>
        <fullName evidence="9">Major facilitator superfamily (MFS) profile domain-containing protein</fullName>
    </recommendedName>
</protein>
<reference evidence="7 8" key="1">
    <citation type="journal article" date="2016" name="Sci. Rep.">
        <title>Peltaster fructicola genome reveals evolution from an invasive phytopathogen to an ectophytic parasite.</title>
        <authorList>
            <person name="Xu C."/>
            <person name="Chen H."/>
            <person name="Gleason M.L."/>
            <person name="Xu J.R."/>
            <person name="Liu H."/>
            <person name="Zhang R."/>
            <person name="Sun G."/>
        </authorList>
    </citation>
    <scope>NUCLEOTIDE SEQUENCE [LARGE SCALE GENOMIC DNA]</scope>
    <source>
        <strain evidence="7 8">LNHT1506</strain>
    </source>
</reference>
<dbReference type="AlphaFoldDB" id="A0A6H0XTF8"/>
<evidence type="ECO:0000313" key="7">
    <source>
        <dbReference type="EMBL" id="QIW97955.1"/>
    </source>
</evidence>
<dbReference type="GO" id="GO:0016020">
    <property type="term" value="C:membrane"/>
    <property type="evidence" value="ECO:0007669"/>
    <property type="project" value="UniProtKB-SubCell"/>
</dbReference>
<keyword evidence="4 6" id="KW-0472">Membrane</keyword>
<feature type="transmembrane region" description="Helical" evidence="6">
    <location>
        <begin position="391"/>
        <end position="412"/>
    </location>
</feature>
<feature type="transmembrane region" description="Helical" evidence="6">
    <location>
        <begin position="293"/>
        <end position="312"/>
    </location>
</feature>
<feature type="region of interest" description="Disordered" evidence="5">
    <location>
        <begin position="1"/>
        <end position="22"/>
    </location>
</feature>
<dbReference type="SUPFAM" id="SSF103473">
    <property type="entry name" value="MFS general substrate transporter"/>
    <property type="match status" value="1"/>
</dbReference>
<evidence type="ECO:0000313" key="8">
    <source>
        <dbReference type="Proteomes" id="UP000503462"/>
    </source>
</evidence>
<evidence type="ECO:0000256" key="5">
    <source>
        <dbReference type="SAM" id="MobiDB-lite"/>
    </source>
</evidence>
<dbReference type="InterPro" id="IPR005828">
    <property type="entry name" value="MFS_sugar_transport-like"/>
</dbReference>
<evidence type="ECO:0008006" key="9">
    <source>
        <dbReference type="Google" id="ProtNLM"/>
    </source>
</evidence>
<feature type="region of interest" description="Disordered" evidence="5">
    <location>
        <begin position="537"/>
        <end position="591"/>
    </location>
</feature>
<dbReference type="GO" id="GO:0022857">
    <property type="term" value="F:transmembrane transporter activity"/>
    <property type="evidence" value="ECO:0007669"/>
    <property type="project" value="InterPro"/>
</dbReference>
<evidence type="ECO:0000256" key="3">
    <source>
        <dbReference type="ARBA" id="ARBA00022989"/>
    </source>
</evidence>
<comment type="subcellular location">
    <subcellularLocation>
        <location evidence="1">Membrane</location>
        <topology evidence="1">Multi-pass membrane protein</topology>
    </subcellularLocation>
</comment>
<feature type="transmembrane region" description="Helical" evidence="6">
    <location>
        <begin position="424"/>
        <end position="444"/>
    </location>
</feature>
<gene>
    <name evidence="7" type="ORF">AMS68_003473</name>
</gene>
<keyword evidence="2 6" id="KW-0812">Transmembrane</keyword>
<name>A0A6H0XTF8_9PEZI</name>
<dbReference type="Proteomes" id="UP000503462">
    <property type="component" value="Chromosome 2"/>
</dbReference>
<accession>A0A6H0XTF8</accession>
<dbReference type="Gene3D" id="1.20.1250.20">
    <property type="entry name" value="MFS general substrate transporter like domains"/>
    <property type="match status" value="1"/>
</dbReference>
<proteinExistence type="predicted"/>
<sequence length="591" mass="65644">MGDSSLRDYGLAAPHGPNRSGQHVATANIGDMNANESAVFRSILLPDDSYDENGVYWADMSIAQRLKFTNKVDSAEARKELASIGRMIKADPLSPFAYYVRQMIIPGAGLLLEGYTLFSIGNLKPLFAAGWSNCWGTTHTECQAVWVQAVDYLEVAGIIIGQILVGAIGDWLGRRWGLIQDAVIMFLGLVMLTASWGVTLNGWVICYALSLLFYGVGVGGEYPMTATSSMENAVGSGKISTRDDRLHRGRKVTSAFLMQGWGQFLNQIILIILTLIFNQTHSSPPYGQGAIQWIYRISFAIPAIGTLWLVYFRTYKMRSASKALNDAKKKSSVTGYDVKALGATFSIFGGRVIATAGAWFCNDVFFYGNKLFQSDFISSATGGNATVFTNWLYNLINIGCSLVGYYLASFLIDNKNYGRKWMQFWGFLACFILFVIPAFNYNYYAKGSGTQAFMAMYFLSSFFNQFGPNSVTFIVAAEVYPTPVRASAHGFSAAVGKHLSWWERWRGVGRHYNAELDYQQRVEEMRADWHAAVAARTDEKEGAHEMDDDWSEEVSGFFQRTKPAGGPSPFKQQQYGPETVSEESEKEKTSL</sequence>
<evidence type="ECO:0000256" key="2">
    <source>
        <dbReference type="ARBA" id="ARBA00022692"/>
    </source>
</evidence>
<evidence type="ECO:0000256" key="6">
    <source>
        <dbReference type="SAM" id="Phobius"/>
    </source>
</evidence>
<dbReference type="OrthoDB" id="433512at2759"/>
<dbReference type="Pfam" id="PF00083">
    <property type="entry name" value="Sugar_tr"/>
    <property type="match status" value="2"/>
</dbReference>
<keyword evidence="3 6" id="KW-1133">Transmembrane helix</keyword>
<keyword evidence="8" id="KW-1185">Reference proteome</keyword>
<evidence type="ECO:0000256" key="4">
    <source>
        <dbReference type="ARBA" id="ARBA00023136"/>
    </source>
</evidence>
<evidence type="ECO:0000256" key="1">
    <source>
        <dbReference type="ARBA" id="ARBA00004141"/>
    </source>
</evidence>
<feature type="transmembrane region" description="Helical" evidence="6">
    <location>
        <begin position="178"/>
        <end position="196"/>
    </location>
</feature>